<evidence type="ECO:0000313" key="1">
    <source>
        <dbReference type="EMBL" id="KAL0926959.1"/>
    </source>
</evidence>
<evidence type="ECO:0000313" key="2">
    <source>
        <dbReference type="Proteomes" id="UP001552299"/>
    </source>
</evidence>
<comment type="caution">
    <text evidence="1">The sequence shown here is derived from an EMBL/GenBank/DDBJ whole genome shotgun (WGS) entry which is preliminary data.</text>
</comment>
<sequence length="85" mass="9648">MIFKNVNGQKFCDDPWIGRDPKVVEKNSGVVGKNSDDGRKELRQWSKRTPAVVGTNSDSCRNKLRRWLERTPTVFGKNSGGGRRQ</sequence>
<gene>
    <name evidence="1" type="ORF">M5K25_003218</name>
</gene>
<accession>A0ABD0VPM7</accession>
<reference evidence="1 2" key="1">
    <citation type="journal article" date="2024" name="Plant Biotechnol. J.">
        <title>Dendrobium thyrsiflorum genome and its molecular insights into genes involved in important horticultural traits.</title>
        <authorList>
            <person name="Chen B."/>
            <person name="Wang J.Y."/>
            <person name="Zheng P.J."/>
            <person name="Li K.L."/>
            <person name="Liang Y.M."/>
            <person name="Chen X.F."/>
            <person name="Zhang C."/>
            <person name="Zhao X."/>
            <person name="He X."/>
            <person name="Zhang G.Q."/>
            <person name="Liu Z.J."/>
            <person name="Xu Q."/>
        </authorList>
    </citation>
    <scope>NUCLEOTIDE SEQUENCE [LARGE SCALE GENOMIC DNA]</scope>
    <source>
        <strain evidence="1">GZMU011</strain>
    </source>
</reference>
<dbReference type="EMBL" id="JANQDX010000003">
    <property type="protein sequence ID" value="KAL0926959.1"/>
    <property type="molecule type" value="Genomic_DNA"/>
</dbReference>
<organism evidence="1 2">
    <name type="scientific">Dendrobium thyrsiflorum</name>
    <name type="common">Pinecone-like raceme dendrobium</name>
    <name type="synonym">Orchid</name>
    <dbReference type="NCBI Taxonomy" id="117978"/>
    <lineage>
        <taxon>Eukaryota</taxon>
        <taxon>Viridiplantae</taxon>
        <taxon>Streptophyta</taxon>
        <taxon>Embryophyta</taxon>
        <taxon>Tracheophyta</taxon>
        <taxon>Spermatophyta</taxon>
        <taxon>Magnoliopsida</taxon>
        <taxon>Liliopsida</taxon>
        <taxon>Asparagales</taxon>
        <taxon>Orchidaceae</taxon>
        <taxon>Epidendroideae</taxon>
        <taxon>Malaxideae</taxon>
        <taxon>Dendrobiinae</taxon>
        <taxon>Dendrobium</taxon>
    </lineage>
</organism>
<protein>
    <submittedName>
        <fullName evidence="1">Uncharacterized protein</fullName>
    </submittedName>
</protein>
<keyword evidence="2" id="KW-1185">Reference proteome</keyword>
<dbReference type="Proteomes" id="UP001552299">
    <property type="component" value="Unassembled WGS sequence"/>
</dbReference>
<dbReference type="AlphaFoldDB" id="A0ABD0VPM7"/>
<proteinExistence type="predicted"/>
<name>A0ABD0VPM7_DENTH</name>